<dbReference type="FunFam" id="2.30.180.10:FF:000032">
    <property type="entry name" value="Fasciclin domain-containing protein, putative"/>
    <property type="match status" value="1"/>
</dbReference>
<dbReference type="InterPro" id="IPR050904">
    <property type="entry name" value="Adhesion/Biosynth-related"/>
</dbReference>
<dbReference type="PATRIC" id="fig|1189619.4.peg.2800"/>
<dbReference type="PANTHER" id="PTHR10900:SF77">
    <property type="entry name" value="FI19380P1"/>
    <property type="match status" value="1"/>
</dbReference>
<reference evidence="2 3" key="1">
    <citation type="journal article" date="2014" name="Genome Biol. Evol.">
        <title>Extensive gene acquisition in the extremely psychrophilic bacterial species Psychroflexus torquis and the link to sea-ice ecosystem specialism.</title>
        <authorList>
            <person name="Feng S."/>
            <person name="Powell S.M."/>
            <person name="Wilson R."/>
            <person name="Bowman J.P."/>
        </authorList>
    </citation>
    <scope>NUCLEOTIDE SEQUENCE [LARGE SCALE GENOMIC DNA]</scope>
    <source>
        <strain evidence="2 3">ACAM 44</strain>
    </source>
</reference>
<dbReference type="AlphaFoldDB" id="N1WSI0"/>
<dbReference type="eggNOG" id="COG2335">
    <property type="taxonomic scope" value="Bacteria"/>
</dbReference>
<evidence type="ECO:0000259" key="1">
    <source>
        <dbReference type="PROSITE" id="PS50213"/>
    </source>
</evidence>
<dbReference type="RefSeq" id="WP_003443875.1">
    <property type="nucleotide sequence ID" value="NZ_APLF01000019.1"/>
</dbReference>
<dbReference type="Proteomes" id="UP000012317">
    <property type="component" value="Unassembled WGS sequence"/>
</dbReference>
<evidence type="ECO:0000313" key="3">
    <source>
        <dbReference type="Proteomes" id="UP000012317"/>
    </source>
</evidence>
<comment type="caution">
    <text evidence="2">The sequence shown here is derived from an EMBL/GenBank/DDBJ whole genome shotgun (WGS) entry which is preliminary data.</text>
</comment>
<dbReference type="PROSITE" id="PS50213">
    <property type="entry name" value="FAS1"/>
    <property type="match status" value="1"/>
</dbReference>
<gene>
    <name evidence="2" type="ORF">pgond44_13581</name>
</gene>
<keyword evidence="3" id="KW-1185">Reference proteome</keyword>
<dbReference type="Gene3D" id="2.30.180.10">
    <property type="entry name" value="FAS1 domain"/>
    <property type="match status" value="1"/>
</dbReference>
<dbReference type="PANTHER" id="PTHR10900">
    <property type="entry name" value="PERIOSTIN-RELATED"/>
    <property type="match status" value="1"/>
</dbReference>
<dbReference type="SUPFAM" id="SSF82153">
    <property type="entry name" value="FAS1 domain"/>
    <property type="match status" value="1"/>
</dbReference>
<name>N1WSI0_9FLAO</name>
<dbReference type="STRING" id="1189619.pgond44_13581"/>
<organism evidence="2 3">
    <name type="scientific">Psychroflexus gondwanensis ACAM 44</name>
    <dbReference type="NCBI Taxonomy" id="1189619"/>
    <lineage>
        <taxon>Bacteria</taxon>
        <taxon>Pseudomonadati</taxon>
        <taxon>Bacteroidota</taxon>
        <taxon>Flavobacteriia</taxon>
        <taxon>Flavobacteriales</taxon>
        <taxon>Flavobacteriaceae</taxon>
        <taxon>Psychroflexus</taxon>
    </lineage>
</organism>
<evidence type="ECO:0000313" key="2">
    <source>
        <dbReference type="EMBL" id="EMY80079.1"/>
    </source>
</evidence>
<dbReference type="InterPro" id="IPR000782">
    <property type="entry name" value="FAS1_domain"/>
</dbReference>
<dbReference type="SMART" id="SM00554">
    <property type="entry name" value="FAS1"/>
    <property type="match status" value="1"/>
</dbReference>
<sequence length="217" mass="23546">MTRIIKHELIFIFFNPNPMNIPFLLKSSASIFLMLCLLGCNSSAKSESVDKITDAKTNSDEVSLSNKGQAFIEGDSDAVNALKLAINSPDHTTLVAAVQAAGVENALVNVGPLTVFAPTNAAFDKLDKATLEDLLKPENKSKLASILIHHVAPSNYPIKTLEKNIEKERKLYMAGGQYLEVTKQGQDIYVGGTKIIASVNVSNGWVHIIEDVLLPKN</sequence>
<dbReference type="InterPro" id="IPR036378">
    <property type="entry name" value="FAS1_dom_sf"/>
</dbReference>
<dbReference type="EMBL" id="APLF01000019">
    <property type="protein sequence ID" value="EMY80079.1"/>
    <property type="molecule type" value="Genomic_DNA"/>
</dbReference>
<dbReference type="GO" id="GO:0005615">
    <property type="term" value="C:extracellular space"/>
    <property type="evidence" value="ECO:0007669"/>
    <property type="project" value="TreeGrafter"/>
</dbReference>
<protein>
    <submittedName>
        <fullName evidence="2">Secreted surface protein, fasciclin superfamily</fullName>
    </submittedName>
</protein>
<feature type="domain" description="FAS1" evidence="1">
    <location>
        <begin position="78"/>
        <end position="213"/>
    </location>
</feature>
<proteinExistence type="predicted"/>
<dbReference type="Pfam" id="PF02469">
    <property type="entry name" value="Fasciclin"/>
    <property type="match status" value="1"/>
</dbReference>
<accession>N1WSI0</accession>